<keyword evidence="6" id="KW-0694">RNA-binding</keyword>
<reference evidence="9" key="1">
    <citation type="submission" date="2021-03" db="EMBL/GenBank/DDBJ databases">
        <title>Revisited historic fungal species revealed as producer of novel bioactive compounds through whole genome sequencing and comparative genomics.</title>
        <authorList>
            <person name="Vignolle G.A."/>
            <person name="Hochenegger N."/>
            <person name="Mach R.L."/>
            <person name="Mach-Aigner A.R."/>
            <person name="Javad Rahimi M."/>
            <person name="Salim K.A."/>
            <person name="Chan C.M."/>
            <person name="Lim L.B.L."/>
            <person name="Cai F."/>
            <person name="Druzhinina I.S."/>
            <person name="U'Ren J.M."/>
            <person name="Derntl C."/>
        </authorList>
    </citation>
    <scope>NUCLEOTIDE SEQUENCE</scope>
    <source>
        <strain evidence="9">TUCIM 5799</strain>
    </source>
</reference>
<evidence type="ECO:0000313" key="9">
    <source>
        <dbReference type="EMBL" id="KAI1850826.1"/>
    </source>
</evidence>
<dbReference type="InterPro" id="IPR029063">
    <property type="entry name" value="SAM-dependent_MTases_sf"/>
</dbReference>
<feature type="region of interest" description="Disordered" evidence="8">
    <location>
        <begin position="598"/>
        <end position="621"/>
    </location>
</feature>
<evidence type="ECO:0000256" key="2">
    <source>
        <dbReference type="ARBA" id="ARBA00013836"/>
    </source>
</evidence>
<keyword evidence="10" id="KW-1185">Reference proteome</keyword>
<dbReference type="Proteomes" id="UP000829685">
    <property type="component" value="Unassembled WGS sequence"/>
</dbReference>
<dbReference type="GO" id="GO:0003723">
    <property type="term" value="F:RNA binding"/>
    <property type="evidence" value="ECO:0007669"/>
    <property type="project" value="UniProtKB-KW"/>
</dbReference>
<evidence type="ECO:0000256" key="5">
    <source>
        <dbReference type="ARBA" id="ARBA00022691"/>
    </source>
</evidence>
<comment type="subcellular location">
    <subcellularLocation>
        <location evidence="1">Mitochondrion</location>
    </subcellularLocation>
</comment>
<dbReference type="GO" id="GO:0034245">
    <property type="term" value="C:mitochondrial DNA-directed RNA polymerase complex"/>
    <property type="evidence" value="ECO:0007669"/>
    <property type="project" value="TreeGrafter"/>
</dbReference>
<evidence type="ECO:0000256" key="1">
    <source>
        <dbReference type="ARBA" id="ARBA00004173"/>
    </source>
</evidence>
<feature type="compositionally biased region" description="Low complexity" evidence="8">
    <location>
        <begin position="612"/>
        <end position="621"/>
    </location>
</feature>
<dbReference type="Gene3D" id="3.40.50.150">
    <property type="entry name" value="Vaccinia Virus protein VP39"/>
    <property type="match status" value="1"/>
</dbReference>
<comment type="function">
    <text evidence="7">Mitochondrial transcription factor that confers selective promoter recognition on the core subunit of the yeast mitochondrial RNA polymerase. Interacts with DNA in a non-specific manner.</text>
</comment>
<accession>A0A9P9W8T5</accession>
<proteinExistence type="predicted"/>
<dbReference type="OrthoDB" id="16079at2759"/>
<evidence type="ECO:0000256" key="4">
    <source>
        <dbReference type="ARBA" id="ARBA00022679"/>
    </source>
</evidence>
<keyword evidence="4" id="KW-0808">Transferase</keyword>
<evidence type="ECO:0000256" key="3">
    <source>
        <dbReference type="ARBA" id="ARBA00022603"/>
    </source>
</evidence>
<dbReference type="SUPFAM" id="SSF53335">
    <property type="entry name" value="S-adenosyl-L-methionine-dependent methyltransferases"/>
    <property type="match status" value="1"/>
</dbReference>
<comment type="caution">
    <text evidence="9">The sequence shown here is derived from an EMBL/GenBank/DDBJ whole genome shotgun (WGS) entry which is preliminary data.</text>
</comment>
<dbReference type="Gene3D" id="1.10.8.100">
    <property type="entry name" value="Ribosomal RNA adenine dimethylase-like, domain 2"/>
    <property type="match status" value="1"/>
</dbReference>
<evidence type="ECO:0000256" key="8">
    <source>
        <dbReference type="SAM" id="MobiDB-lite"/>
    </source>
</evidence>
<dbReference type="AlphaFoldDB" id="A0A9P9W8T5"/>
<dbReference type="GO" id="GO:0034246">
    <property type="term" value="F:mitochondrial transcription factor activity"/>
    <property type="evidence" value="ECO:0007669"/>
    <property type="project" value="TreeGrafter"/>
</dbReference>
<dbReference type="GO" id="GO:0005759">
    <property type="term" value="C:mitochondrial matrix"/>
    <property type="evidence" value="ECO:0007669"/>
    <property type="project" value="TreeGrafter"/>
</dbReference>
<keyword evidence="5" id="KW-0949">S-adenosyl-L-methionine</keyword>
<dbReference type="PANTHER" id="PTHR11727:SF17">
    <property type="entry name" value="DIMETHYLADENOSINE TRANSFERASE 1, MITOCHONDRIAL"/>
    <property type="match status" value="1"/>
</dbReference>
<name>A0A9P9W8T5_9PEZI</name>
<evidence type="ECO:0000256" key="7">
    <source>
        <dbReference type="ARBA" id="ARBA00024915"/>
    </source>
</evidence>
<organism evidence="9 10">
    <name type="scientific">Neoarthrinium moseri</name>
    <dbReference type="NCBI Taxonomy" id="1658444"/>
    <lineage>
        <taxon>Eukaryota</taxon>
        <taxon>Fungi</taxon>
        <taxon>Dikarya</taxon>
        <taxon>Ascomycota</taxon>
        <taxon>Pezizomycotina</taxon>
        <taxon>Sordariomycetes</taxon>
        <taxon>Xylariomycetidae</taxon>
        <taxon>Amphisphaeriales</taxon>
        <taxon>Apiosporaceae</taxon>
        <taxon>Neoarthrinium</taxon>
    </lineage>
</organism>
<dbReference type="InterPro" id="IPR023165">
    <property type="entry name" value="rRNA_Ade_diMease-like_C"/>
</dbReference>
<evidence type="ECO:0000313" key="10">
    <source>
        <dbReference type="Proteomes" id="UP000829685"/>
    </source>
</evidence>
<dbReference type="EMBL" id="JAFIMR010000067">
    <property type="protein sequence ID" value="KAI1850826.1"/>
    <property type="molecule type" value="Genomic_DNA"/>
</dbReference>
<sequence>MRPTRVTPLRMPSLLRPCLRNVRPRLIIRRGAATERLEPRLLQATSPLAEHLRDLNFWEAREARHSPQTAAPRPRLGGRTAQRSKERLTGDKARVNIVSEKLCDDTISYLAKSLERHKGCDLVDVYPGAGLWSRKLNEFLEPRTHILMEPDTKLYRPFLQPLLDSPEATLVPKSGIVWKELDAVLTPEFLPHQKLVDRKSEEANQRNDTLLVTCNLAFYPKKKFVGFDSVALLVLHQFVDSIKSSGLFQKYGQVRMLVWVRREDKAGILPRVMQRRRRQANETELLCDWVHEVVGYDGRDSSVFARDSTIDRASALATLKRMQEAGITTPEGRMSEALKTAMADLEQNRPVVPGSVPSSIERAYSSLLESPLSADIKVGTEEFNKRQKSQWRFNGDVRRFQFIHDLQKMIDDATAMREAGRPAEECEALEARFDDLLSRTTQVNASDFGTAKDNLHIWRQPEPVMHWDRRAIEPLIASPQEFYPNVECCLLDIQPKPINRIMRHMGPGSAHNGEAAELIMRLLWGTPTQPIDRALDAVWPGAADYIIPRCPSFRDPAQGGVNVKTKHAQLSVRLLNPTQWEELLHHWSEWPFQPTFPELVSRSQDDGDSDYDTSSGGTANY</sequence>
<dbReference type="GO" id="GO:0032259">
    <property type="term" value="P:methylation"/>
    <property type="evidence" value="ECO:0007669"/>
    <property type="project" value="UniProtKB-KW"/>
</dbReference>
<evidence type="ECO:0000256" key="6">
    <source>
        <dbReference type="ARBA" id="ARBA00022884"/>
    </source>
</evidence>
<keyword evidence="3" id="KW-0489">Methyltransferase</keyword>
<dbReference type="PANTHER" id="PTHR11727">
    <property type="entry name" value="DIMETHYLADENOSINE TRANSFERASE"/>
    <property type="match status" value="1"/>
</dbReference>
<dbReference type="GO" id="GO:0008168">
    <property type="term" value="F:methyltransferase activity"/>
    <property type="evidence" value="ECO:0007669"/>
    <property type="project" value="UniProtKB-KW"/>
</dbReference>
<protein>
    <recommendedName>
        <fullName evidence="2">Mitochondrial transcription factor 1</fullName>
    </recommendedName>
</protein>
<dbReference type="GO" id="GO:0006391">
    <property type="term" value="P:transcription initiation at mitochondrial promoter"/>
    <property type="evidence" value="ECO:0007669"/>
    <property type="project" value="TreeGrafter"/>
</dbReference>
<gene>
    <name evidence="9" type="ORF">JX265_013306</name>
</gene>
<dbReference type="InterPro" id="IPR001737">
    <property type="entry name" value="KsgA/Erm"/>
</dbReference>
<feature type="region of interest" description="Disordered" evidence="8">
    <location>
        <begin position="63"/>
        <end position="88"/>
    </location>
</feature>